<sequence>MTKKSVPTFCATIAHCTPEKKNDYLQQMIMNAAYERARSGELEIDGAPIFGPVVQDMRALDAQAAASDVQGEFKVCTVIQGTLVIKHAYVSKFSAMPGFAEKLESHDDLYNKEKLQAADARVEREPLKKENVGKPAECILVEFTEEMTSEKLASLPNPHILQITSEVTLVADEAGSRMWAEIEQAFTAADGRALFSSGSGCFYEAADAQEYFSDGNGRWLS</sequence>
<organism evidence="1 2">
    <name type="scientific">Symbiodinium pilosum</name>
    <name type="common">Dinoflagellate</name>
    <dbReference type="NCBI Taxonomy" id="2952"/>
    <lineage>
        <taxon>Eukaryota</taxon>
        <taxon>Sar</taxon>
        <taxon>Alveolata</taxon>
        <taxon>Dinophyceae</taxon>
        <taxon>Suessiales</taxon>
        <taxon>Symbiodiniaceae</taxon>
        <taxon>Symbiodinium</taxon>
    </lineage>
</organism>
<comment type="caution">
    <text evidence="1">The sequence shown here is derived from an EMBL/GenBank/DDBJ whole genome shotgun (WGS) entry which is preliminary data.</text>
</comment>
<keyword evidence="2" id="KW-1185">Reference proteome</keyword>
<evidence type="ECO:0000313" key="1">
    <source>
        <dbReference type="EMBL" id="CAE7264146.1"/>
    </source>
</evidence>
<dbReference type="AlphaFoldDB" id="A0A812MR07"/>
<gene>
    <name evidence="1" type="ORF">SPIL2461_LOCUS5638</name>
</gene>
<proteinExistence type="predicted"/>
<dbReference type="Proteomes" id="UP000649617">
    <property type="component" value="Unassembled WGS sequence"/>
</dbReference>
<dbReference type="EMBL" id="CAJNIZ010008102">
    <property type="protein sequence ID" value="CAE7264146.1"/>
    <property type="molecule type" value="Genomic_DNA"/>
</dbReference>
<evidence type="ECO:0000313" key="2">
    <source>
        <dbReference type="Proteomes" id="UP000649617"/>
    </source>
</evidence>
<name>A0A812MR07_SYMPI</name>
<reference evidence="1" key="1">
    <citation type="submission" date="2021-02" db="EMBL/GenBank/DDBJ databases">
        <authorList>
            <person name="Dougan E. K."/>
            <person name="Rhodes N."/>
            <person name="Thang M."/>
            <person name="Chan C."/>
        </authorList>
    </citation>
    <scope>NUCLEOTIDE SEQUENCE</scope>
</reference>
<accession>A0A812MR07</accession>
<protein>
    <submittedName>
        <fullName evidence="1">Uncharacterized protein</fullName>
    </submittedName>
</protein>
<feature type="non-terminal residue" evidence="1">
    <location>
        <position position="1"/>
    </location>
</feature>